<keyword evidence="2" id="KW-1185">Reference proteome</keyword>
<dbReference type="InterPro" id="IPR036691">
    <property type="entry name" value="Endo/exonu/phosph_ase_sf"/>
</dbReference>
<dbReference type="Gene3D" id="3.60.10.10">
    <property type="entry name" value="Endonuclease/exonuclease/phosphatase"/>
    <property type="match status" value="1"/>
</dbReference>
<reference evidence="1 2" key="1">
    <citation type="submission" date="2023-10" db="EMBL/GenBank/DDBJ databases">
        <title>Genome-Wide Identification Analysis in wild type Solanum Pinnatisectum Reveals Some Genes Defensing Phytophthora Infestans.</title>
        <authorList>
            <person name="Sun C."/>
        </authorList>
    </citation>
    <scope>NUCLEOTIDE SEQUENCE [LARGE SCALE GENOMIC DNA]</scope>
    <source>
        <strain evidence="1">LQN</strain>
        <tissue evidence="1">Leaf</tissue>
    </source>
</reference>
<proteinExistence type="predicted"/>
<protein>
    <recommendedName>
        <fullName evidence="3">Endonuclease/exonuclease/phosphatase domain-containing protein</fullName>
    </recommendedName>
</protein>
<sequence>MEYANYNRNGKIWVFVQKNIQCSALERLSLWDDIYLLSHNMRLPWLVGSDFNVILNDEEKIGGLPVYPREYEDFALCVNSCELFYINFKGSPFTWWNGRADAEFIFKRLDRLMTNHVFLGHYGNMELEHLARTGFDHAPMLLSCRDQTTNINRSFRFLKFWKEKTDFKDVVRDNWVGDESIDVFISLKQKMKRTKIALSTWSKVRFCDIFKQLVIGEDIVRIKEGLFEELPTAENRAILQKAQAELKQYLHYEEEFWRQKSSVKWFTKGDKNTRFFHNLVKGRRKRLLKETRIQDFFHNLVNRRRKRLQVKRIIKRDGAWTDDVEEVATEAVASSKISLLILRMRHNFL</sequence>
<dbReference type="EMBL" id="JAWPEI010000010">
    <property type="protein sequence ID" value="KAK4714206.1"/>
    <property type="molecule type" value="Genomic_DNA"/>
</dbReference>
<gene>
    <name evidence="1" type="ORF">R3W88_020113</name>
</gene>
<evidence type="ECO:0000313" key="1">
    <source>
        <dbReference type="EMBL" id="KAK4714206.1"/>
    </source>
</evidence>
<dbReference type="AlphaFoldDB" id="A0AAV9KL64"/>
<organism evidence="1 2">
    <name type="scientific">Solanum pinnatisectum</name>
    <name type="common">tansyleaf nightshade</name>
    <dbReference type="NCBI Taxonomy" id="50273"/>
    <lineage>
        <taxon>Eukaryota</taxon>
        <taxon>Viridiplantae</taxon>
        <taxon>Streptophyta</taxon>
        <taxon>Embryophyta</taxon>
        <taxon>Tracheophyta</taxon>
        <taxon>Spermatophyta</taxon>
        <taxon>Magnoliopsida</taxon>
        <taxon>eudicotyledons</taxon>
        <taxon>Gunneridae</taxon>
        <taxon>Pentapetalae</taxon>
        <taxon>asterids</taxon>
        <taxon>lamiids</taxon>
        <taxon>Solanales</taxon>
        <taxon>Solanaceae</taxon>
        <taxon>Solanoideae</taxon>
        <taxon>Solaneae</taxon>
        <taxon>Solanum</taxon>
    </lineage>
</organism>
<comment type="caution">
    <text evidence="1">The sequence shown here is derived from an EMBL/GenBank/DDBJ whole genome shotgun (WGS) entry which is preliminary data.</text>
</comment>
<accession>A0AAV9KL64</accession>
<evidence type="ECO:0008006" key="3">
    <source>
        <dbReference type="Google" id="ProtNLM"/>
    </source>
</evidence>
<dbReference type="Proteomes" id="UP001311915">
    <property type="component" value="Unassembled WGS sequence"/>
</dbReference>
<dbReference type="PANTHER" id="PTHR33710:SF79">
    <property type="entry name" value="OS06G0205337 PROTEIN"/>
    <property type="match status" value="1"/>
</dbReference>
<evidence type="ECO:0000313" key="2">
    <source>
        <dbReference type="Proteomes" id="UP001311915"/>
    </source>
</evidence>
<dbReference type="PANTHER" id="PTHR33710">
    <property type="entry name" value="BNAC02G09200D PROTEIN"/>
    <property type="match status" value="1"/>
</dbReference>
<dbReference type="SUPFAM" id="SSF56219">
    <property type="entry name" value="DNase I-like"/>
    <property type="match status" value="1"/>
</dbReference>
<name>A0AAV9KL64_9SOLN</name>